<keyword evidence="1" id="KW-0472">Membrane</keyword>
<organism evidence="2">
    <name type="scientific">marine metagenome</name>
    <dbReference type="NCBI Taxonomy" id="408172"/>
    <lineage>
        <taxon>unclassified sequences</taxon>
        <taxon>metagenomes</taxon>
        <taxon>ecological metagenomes</taxon>
    </lineage>
</organism>
<dbReference type="EMBL" id="UINC01047708">
    <property type="protein sequence ID" value="SVB57308.1"/>
    <property type="molecule type" value="Genomic_DNA"/>
</dbReference>
<proteinExistence type="predicted"/>
<feature type="non-terminal residue" evidence="2">
    <location>
        <position position="46"/>
    </location>
</feature>
<evidence type="ECO:0000313" key="2">
    <source>
        <dbReference type="EMBL" id="SVB57308.1"/>
    </source>
</evidence>
<feature type="transmembrane region" description="Helical" evidence="1">
    <location>
        <begin position="22"/>
        <end position="42"/>
    </location>
</feature>
<keyword evidence="1" id="KW-0812">Transmembrane</keyword>
<name>A0A382F2S3_9ZZZZ</name>
<reference evidence="2" key="1">
    <citation type="submission" date="2018-05" db="EMBL/GenBank/DDBJ databases">
        <authorList>
            <person name="Lanie J.A."/>
            <person name="Ng W.-L."/>
            <person name="Kazmierczak K.M."/>
            <person name="Andrzejewski T.M."/>
            <person name="Davidsen T.M."/>
            <person name="Wayne K.J."/>
            <person name="Tettelin H."/>
            <person name="Glass J.I."/>
            <person name="Rusch D."/>
            <person name="Podicherti R."/>
            <person name="Tsui H.-C.T."/>
            <person name="Winkler M.E."/>
        </authorList>
    </citation>
    <scope>NUCLEOTIDE SEQUENCE</scope>
</reference>
<protein>
    <submittedName>
        <fullName evidence="2">Uncharacterized protein</fullName>
    </submittedName>
</protein>
<dbReference type="AlphaFoldDB" id="A0A382F2S3"/>
<sequence>MVPGFLYDRTHSRNLFTLQTLFHQYPVSSTLLFLLILGNLSLPGTF</sequence>
<gene>
    <name evidence="2" type="ORF">METZ01_LOCUS210162</name>
</gene>
<evidence type="ECO:0000256" key="1">
    <source>
        <dbReference type="SAM" id="Phobius"/>
    </source>
</evidence>
<accession>A0A382F2S3</accession>
<keyword evidence="1" id="KW-1133">Transmembrane helix</keyword>